<evidence type="ECO:0000256" key="3">
    <source>
        <dbReference type="ARBA" id="ARBA00023033"/>
    </source>
</evidence>
<dbReference type="Proteomes" id="UP001579974">
    <property type="component" value="Unassembled WGS sequence"/>
</dbReference>
<dbReference type="InterPro" id="IPR012348">
    <property type="entry name" value="RNR-like"/>
</dbReference>
<dbReference type="Pfam" id="PF02332">
    <property type="entry name" value="Phenol_Hydrox"/>
    <property type="match status" value="1"/>
</dbReference>
<accession>A0ABV5AK10</accession>
<comment type="catalytic activity">
    <reaction evidence="4">
        <text>propane + NADH + O2 + H(+) = propan-2-ol + NAD(+) + H2O</text>
        <dbReference type="Rhea" id="RHEA:49992"/>
        <dbReference type="ChEBI" id="CHEBI:15377"/>
        <dbReference type="ChEBI" id="CHEBI:15378"/>
        <dbReference type="ChEBI" id="CHEBI:15379"/>
        <dbReference type="ChEBI" id="CHEBI:17824"/>
        <dbReference type="ChEBI" id="CHEBI:32879"/>
        <dbReference type="ChEBI" id="CHEBI:57540"/>
        <dbReference type="ChEBI" id="CHEBI:57945"/>
        <dbReference type="EC" id="1.14.13.227"/>
    </reaction>
</comment>
<evidence type="ECO:0000256" key="1">
    <source>
        <dbReference type="ARBA" id="ARBA00012710"/>
    </source>
</evidence>
<gene>
    <name evidence="5" type="ORF">KKP3000_001569</name>
</gene>
<dbReference type="InterPro" id="IPR003430">
    <property type="entry name" value="Phenol_Hydrox"/>
</dbReference>
<evidence type="ECO:0000256" key="2">
    <source>
        <dbReference type="ARBA" id="ARBA00023002"/>
    </source>
</evidence>
<dbReference type="RefSeq" id="WP_368780873.1">
    <property type="nucleotide sequence ID" value="NZ_CP162940.1"/>
</dbReference>
<keyword evidence="3" id="KW-0503">Monooxygenase</keyword>
<keyword evidence="6" id="KW-1185">Reference proteome</keyword>
<dbReference type="EMBL" id="JBDXSU010000021">
    <property type="protein sequence ID" value="MFB5192370.1"/>
    <property type="molecule type" value="Genomic_DNA"/>
</dbReference>
<evidence type="ECO:0000313" key="6">
    <source>
        <dbReference type="Proteomes" id="UP001579974"/>
    </source>
</evidence>
<sequence length="504" mass="59343">MPMGTSQRYRALTRDLMWDPKTVNTKKIYPLVEAEGIRLKDPSKWEDPFRMTFNQYVKIQSEKDQLHHAVRTAFEANYGHTRVIDGRWFEGVKAFAVAVQPAEYAAHRLMAYIGRNIPIEAIRFATFNQAIDELRHAQIEIKHYADMSKYYDGLHAYAQTNENLWFNTVPKSFFDDALTAGPFESLIAISFSFEYVFTNILFLPFASSAAAVGDEHFVSVGKSVQSDESRHMALGMSALRMLLEEDDRNVPLIQSWIDKWYWRAYRIFSVISTLVDYYPRVRPISWKKAFEIYVEEQVINGLFKDLARYGIRPPRNFEDSVKEKEHYSHATMRILEHYKHANYFRGFRLQPDDYEWLSNEYPSTFDRYYAPFFRRMDDHVMAVASPGLPAVCAVCQIPVEFPDPDHPERPWTQYAEHNGKTHMFCSPGCKQIFVEEPHKYVQWWWPAESYLNGEFGNSLEDMFKYFGFAPEEANEYYSSRDYHRWLKYRQQLGLDKQYGSIVTD</sequence>
<keyword evidence="2" id="KW-0560">Oxidoreductase</keyword>
<organism evidence="5 6">
    <name type="scientific">Alicyclobacillus fastidiosus</name>
    <dbReference type="NCBI Taxonomy" id="392011"/>
    <lineage>
        <taxon>Bacteria</taxon>
        <taxon>Bacillati</taxon>
        <taxon>Bacillota</taxon>
        <taxon>Bacilli</taxon>
        <taxon>Bacillales</taxon>
        <taxon>Alicyclobacillaceae</taxon>
        <taxon>Alicyclobacillus</taxon>
    </lineage>
</organism>
<proteinExistence type="predicted"/>
<protein>
    <recommendedName>
        <fullName evidence="1">propane 2-monooxygenase</fullName>
        <ecNumber evidence="1">1.14.13.227</ecNumber>
    </recommendedName>
</protein>
<dbReference type="SUPFAM" id="SSF47240">
    <property type="entry name" value="Ferritin-like"/>
    <property type="match status" value="1"/>
</dbReference>
<dbReference type="InterPro" id="IPR009078">
    <property type="entry name" value="Ferritin-like_SF"/>
</dbReference>
<evidence type="ECO:0000313" key="5">
    <source>
        <dbReference type="EMBL" id="MFB5192370.1"/>
    </source>
</evidence>
<evidence type="ECO:0000256" key="4">
    <source>
        <dbReference type="ARBA" id="ARBA00048941"/>
    </source>
</evidence>
<comment type="caution">
    <text evidence="5">The sequence shown here is derived from an EMBL/GenBank/DDBJ whole genome shotgun (WGS) entry which is preliminary data.</text>
</comment>
<reference evidence="5 6" key="1">
    <citation type="journal article" date="2024" name="Int. J. Mol. Sci.">
        <title>Exploration of Alicyclobacillus spp. Genome in Search of Antibiotic Resistance.</title>
        <authorList>
            <person name="Bucka-Kolendo J."/>
            <person name="Kiousi D.E."/>
            <person name="Dekowska A."/>
            <person name="Mikolajczuk-Szczyrba A."/>
            <person name="Karadedos D.M."/>
            <person name="Michael P."/>
            <person name="Galanis A."/>
            <person name="Sokolowska B."/>
        </authorList>
    </citation>
    <scope>NUCLEOTIDE SEQUENCE [LARGE SCALE GENOMIC DNA]</scope>
    <source>
        <strain evidence="5 6">KKP 3000</strain>
    </source>
</reference>
<name>A0ABV5AK10_9BACL</name>
<dbReference type="Gene3D" id="1.10.620.20">
    <property type="entry name" value="Ribonucleotide Reductase, subunit A"/>
    <property type="match status" value="1"/>
</dbReference>
<dbReference type="EC" id="1.14.13.227" evidence="1"/>